<protein>
    <submittedName>
        <fullName evidence="4">TetR/AcrR family transcriptional regulator</fullName>
    </submittedName>
</protein>
<dbReference type="InterPro" id="IPR050109">
    <property type="entry name" value="HTH-type_TetR-like_transc_reg"/>
</dbReference>
<reference evidence="4" key="1">
    <citation type="submission" date="2022-10" db="EMBL/GenBank/DDBJ databases">
        <title>Chitinophaga sp. nov., isolated from soil.</title>
        <authorList>
            <person name="Jeon C.O."/>
        </authorList>
    </citation>
    <scope>NUCLEOTIDE SEQUENCE</scope>
    <source>
        <strain evidence="4">R8</strain>
    </source>
</reference>
<evidence type="ECO:0000313" key="5">
    <source>
        <dbReference type="Proteomes" id="UP001162741"/>
    </source>
</evidence>
<evidence type="ECO:0000256" key="2">
    <source>
        <dbReference type="PROSITE-ProRule" id="PRU00335"/>
    </source>
</evidence>
<evidence type="ECO:0000259" key="3">
    <source>
        <dbReference type="PROSITE" id="PS50977"/>
    </source>
</evidence>
<evidence type="ECO:0000256" key="1">
    <source>
        <dbReference type="ARBA" id="ARBA00023125"/>
    </source>
</evidence>
<sequence length="202" mass="23249">MESVSNTEQQIIAAAKKIFFQRGMSGARMQDIADEAGINKALLHYYFRSKDKLFDMVFEDAIGEMFSNIKASQQQDLPLDQKIAVLVNSYINVISKNPYLPQFILHEVNQQPERMVKRMTGGPNFPEIKSFFKDIQAGAKKGFIRKVDPLQLVISVLSMCIFPFVARPMIQGIFEMDNKQFNRFIEERRTFIVDFVKAALRP</sequence>
<dbReference type="Pfam" id="PF00440">
    <property type="entry name" value="TetR_N"/>
    <property type="match status" value="1"/>
</dbReference>
<dbReference type="Proteomes" id="UP001162741">
    <property type="component" value="Chromosome"/>
</dbReference>
<dbReference type="InterPro" id="IPR001647">
    <property type="entry name" value="HTH_TetR"/>
</dbReference>
<dbReference type="EMBL" id="CP107006">
    <property type="protein sequence ID" value="UYQ94374.1"/>
    <property type="molecule type" value="Genomic_DNA"/>
</dbReference>
<feature type="domain" description="HTH tetR-type" evidence="3">
    <location>
        <begin position="5"/>
        <end position="65"/>
    </location>
</feature>
<dbReference type="SUPFAM" id="SSF48498">
    <property type="entry name" value="Tetracyclin repressor-like, C-terminal domain"/>
    <property type="match status" value="1"/>
</dbReference>
<dbReference type="PROSITE" id="PS50977">
    <property type="entry name" value="HTH_TETR_2"/>
    <property type="match status" value="1"/>
</dbReference>
<dbReference type="PANTHER" id="PTHR30328:SF54">
    <property type="entry name" value="HTH-TYPE TRANSCRIPTIONAL REPRESSOR SCO4008"/>
    <property type="match status" value="1"/>
</dbReference>
<keyword evidence="5" id="KW-1185">Reference proteome</keyword>
<feature type="DNA-binding region" description="H-T-H motif" evidence="2">
    <location>
        <begin position="28"/>
        <end position="47"/>
    </location>
</feature>
<dbReference type="PANTHER" id="PTHR30328">
    <property type="entry name" value="TRANSCRIPTIONAL REPRESSOR"/>
    <property type="match status" value="1"/>
</dbReference>
<dbReference type="InterPro" id="IPR041474">
    <property type="entry name" value="NicS_C"/>
</dbReference>
<organism evidence="4 5">
    <name type="scientific">Chitinophaga horti</name>
    <dbReference type="NCBI Taxonomy" id="2920382"/>
    <lineage>
        <taxon>Bacteria</taxon>
        <taxon>Pseudomonadati</taxon>
        <taxon>Bacteroidota</taxon>
        <taxon>Chitinophagia</taxon>
        <taxon>Chitinophagales</taxon>
        <taxon>Chitinophagaceae</taxon>
        <taxon>Chitinophaga</taxon>
    </lineage>
</organism>
<dbReference type="SUPFAM" id="SSF46689">
    <property type="entry name" value="Homeodomain-like"/>
    <property type="match status" value="1"/>
</dbReference>
<gene>
    <name evidence="4" type="ORF">MKQ68_04630</name>
</gene>
<dbReference type="InterPro" id="IPR036271">
    <property type="entry name" value="Tet_transcr_reg_TetR-rel_C_sf"/>
</dbReference>
<dbReference type="Gene3D" id="1.10.357.10">
    <property type="entry name" value="Tetracycline Repressor, domain 2"/>
    <property type="match status" value="1"/>
</dbReference>
<evidence type="ECO:0000313" key="4">
    <source>
        <dbReference type="EMBL" id="UYQ94374.1"/>
    </source>
</evidence>
<dbReference type="PRINTS" id="PR00455">
    <property type="entry name" value="HTHTETR"/>
</dbReference>
<accession>A0ABY6J899</accession>
<dbReference type="Pfam" id="PF17938">
    <property type="entry name" value="TetR_C_29"/>
    <property type="match status" value="1"/>
</dbReference>
<keyword evidence="1 2" id="KW-0238">DNA-binding</keyword>
<name>A0ABY6J899_9BACT</name>
<proteinExistence type="predicted"/>
<dbReference type="RefSeq" id="WP_264282277.1">
    <property type="nucleotide sequence ID" value="NZ_CP107006.1"/>
</dbReference>
<dbReference type="InterPro" id="IPR009057">
    <property type="entry name" value="Homeodomain-like_sf"/>
</dbReference>